<evidence type="ECO:0000313" key="3">
    <source>
        <dbReference type="Proteomes" id="UP000198970"/>
    </source>
</evidence>
<sequence>MNNLPYNQLYIKYQEALETIFDQQMEIKEL</sequence>
<accession>A0ABY1CII6</accession>
<organism evidence="2 3">
    <name type="scientific">Lacrimispora sphenoides JCM 1415</name>
    <dbReference type="NCBI Taxonomy" id="1297793"/>
    <lineage>
        <taxon>Bacteria</taxon>
        <taxon>Bacillati</taxon>
        <taxon>Bacillota</taxon>
        <taxon>Clostridia</taxon>
        <taxon>Lachnospirales</taxon>
        <taxon>Lachnospiraceae</taxon>
        <taxon>Lacrimispora</taxon>
    </lineage>
</organism>
<name>A0ABY1CII6_9FIRM</name>
<proteinExistence type="predicted"/>
<keyword evidence="3" id="KW-1185">Reference proteome</keyword>
<dbReference type="Proteomes" id="UP000198970">
    <property type="component" value="Chromosome I"/>
</dbReference>
<dbReference type="EMBL" id="LT630003">
    <property type="protein sequence ID" value="SET55788.1"/>
    <property type="molecule type" value="Genomic_DNA"/>
</dbReference>
<evidence type="ECO:0000313" key="1">
    <source>
        <dbReference type="EMBL" id="SET55788.1"/>
    </source>
</evidence>
<reference evidence="2 3" key="1">
    <citation type="submission" date="2016-10" db="EMBL/GenBank/DDBJ databases">
        <authorList>
            <person name="Varghese N."/>
            <person name="Submissions S."/>
        </authorList>
    </citation>
    <scope>NUCLEOTIDE SEQUENCE [LARGE SCALE GENOMIC DNA]</scope>
    <source>
        <strain evidence="2 3">ATCC 19403</strain>
    </source>
</reference>
<dbReference type="EMBL" id="LT630003">
    <property type="protein sequence ID" value="SEU05619.1"/>
    <property type="molecule type" value="Genomic_DNA"/>
</dbReference>
<gene>
    <name evidence="1" type="ORF">SAMN02745906_0348</name>
    <name evidence="2" type="ORF">SAMN02745906_4455</name>
</gene>
<protein>
    <submittedName>
        <fullName evidence="2">Uncharacterized protein</fullName>
    </submittedName>
</protein>
<evidence type="ECO:0000313" key="2">
    <source>
        <dbReference type="EMBL" id="SEU05619.1"/>
    </source>
</evidence>